<dbReference type="EMBL" id="CASHTH010001839">
    <property type="protein sequence ID" value="CAI8020615.1"/>
    <property type="molecule type" value="Genomic_DNA"/>
</dbReference>
<dbReference type="GO" id="GO:0033785">
    <property type="term" value="F:heptose 7-phosphate kinase activity"/>
    <property type="evidence" value="ECO:0007669"/>
    <property type="project" value="TreeGrafter"/>
</dbReference>
<dbReference type="SUPFAM" id="SSF53613">
    <property type="entry name" value="Ribokinase-like"/>
    <property type="match status" value="1"/>
</dbReference>
<evidence type="ECO:0000256" key="1">
    <source>
        <dbReference type="ARBA" id="ARBA00022679"/>
    </source>
</evidence>
<dbReference type="Proteomes" id="UP001174909">
    <property type="component" value="Unassembled WGS sequence"/>
</dbReference>
<evidence type="ECO:0000259" key="4">
    <source>
        <dbReference type="Pfam" id="PF00294"/>
    </source>
</evidence>
<dbReference type="Pfam" id="PF00294">
    <property type="entry name" value="PfkB"/>
    <property type="match status" value="1"/>
</dbReference>
<dbReference type="GO" id="GO:0016773">
    <property type="term" value="F:phosphotransferase activity, alcohol group as acceptor"/>
    <property type="evidence" value="ECO:0007669"/>
    <property type="project" value="InterPro"/>
</dbReference>
<dbReference type="AlphaFoldDB" id="A0AA35RZG7"/>
<proteinExistence type="predicted"/>
<reference evidence="5" key="1">
    <citation type="submission" date="2023-03" db="EMBL/GenBank/DDBJ databases">
        <authorList>
            <person name="Steffen K."/>
            <person name="Cardenas P."/>
        </authorList>
    </citation>
    <scope>NUCLEOTIDE SEQUENCE</scope>
</reference>
<dbReference type="InterPro" id="IPR002173">
    <property type="entry name" value="Carboh/pur_kinase_PfkB_CS"/>
</dbReference>
<evidence type="ECO:0000313" key="5">
    <source>
        <dbReference type="EMBL" id="CAI8020615.1"/>
    </source>
</evidence>
<evidence type="ECO:0000313" key="6">
    <source>
        <dbReference type="Proteomes" id="UP001174909"/>
    </source>
</evidence>
<feature type="domain" description="Carbohydrate kinase PfkB" evidence="4">
    <location>
        <begin position="19"/>
        <end position="299"/>
    </location>
</feature>
<feature type="region of interest" description="Disordered" evidence="3">
    <location>
        <begin position="1"/>
        <end position="20"/>
    </location>
</feature>
<dbReference type="PANTHER" id="PTHR46969:SF1">
    <property type="entry name" value="BIFUNCTIONAL PROTEIN HLDE"/>
    <property type="match status" value="1"/>
</dbReference>
<protein>
    <submittedName>
        <fullName evidence="5">Bifunctional protein HldE</fullName>
    </submittedName>
</protein>
<name>A0AA35RZG7_GEOBA</name>
<dbReference type="PROSITE" id="PS00583">
    <property type="entry name" value="PFKB_KINASES_1"/>
    <property type="match status" value="1"/>
</dbReference>
<dbReference type="PROSITE" id="PS00584">
    <property type="entry name" value="PFKB_KINASES_2"/>
    <property type="match status" value="1"/>
</dbReference>
<keyword evidence="2" id="KW-0418">Kinase</keyword>
<accession>A0AA35RZG7</accession>
<dbReference type="PANTHER" id="PTHR46969">
    <property type="entry name" value="BIFUNCTIONAL PROTEIN HLDE"/>
    <property type="match status" value="1"/>
</dbReference>
<dbReference type="GO" id="GO:0033786">
    <property type="term" value="F:heptose-1-phosphate adenylyltransferase activity"/>
    <property type="evidence" value="ECO:0007669"/>
    <property type="project" value="TreeGrafter"/>
</dbReference>
<dbReference type="InterPro" id="IPR011611">
    <property type="entry name" value="PfkB_dom"/>
</dbReference>
<evidence type="ECO:0000256" key="2">
    <source>
        <dbReference type="ARBA" id="ARBA00022777"/>
    </source>
</evidence>
<organism evidence="5 6">
    <name type="scientific">Geodia barretti</name>
    <name type="common">Barrett's horny sponge</name>
    <dbReference type="NCBI Taxonomy" id="519541"/>
    <lineage>
        <taxon>Eukaryota</taxon>
        <taxon>Metazoa</taxon>
        <taxon>Porifera</taxon>
        <taxon>Demospongiae</taxon>
        <taxon>Heteroscleromorpha</taxon>
        <taxon>Tetractinellida</taxon>
        <taxon>Astrophorina</taxon>
        <taxon>Geodiidae</taxon>
        <taxon>Geodia</taxon>
    </lineage>
</organism>
<dbReference type="CDD" id="cd01172">
    <property type="entry name" value="RfaE_like"/>
    <property type="match status" value="1"/>
</dbReference>
<dbReference type="GO" id="GO:0005829">
    <property type="term" value="C:cytosol"/>
    <property type="evidence" value="ECO:0007669"/>
    <property type="project" value="TreeGrafter"/>
</dbReference>
<keyword evidence="1" id="KW-0808">Transferase</keyword>
<comment type="caution">
    <text evidence="5">The sequence shown here is derived from an EMBL/GenBank/DDBJ whole genome shotgun (WGS) entry which is preliminary data.</text>
</comment>
<dbReference type="Gene3D" id="3.40.1190.20">
    <property type="match status" value="1"/>
</dbReference>
<evidence type="ECO:0000256" key="3">
    <source>
        <dbReference type="SAM" id="MobiDB-lite"/>
    </source>
</evidence>
<dbReference type="InterPro" id="IPR029056">
    <property type="entry name" value="Ribokinase-like"/>
</dbReference>
<sequence length="312" mass="33274">MSSWTHISGGDVKRISPEAPVPVFETTTEKTGCGGAANVAQNVASLGGNATLVGVIGRDREGEKLVQMLTEMNLVTTGVYTDPQRPTSTKTRVIARGHHLLRIDRESKQEISPQIREHLLDTVVSQLPTSDAIIFADYDKGVVTAQLIKGVMKHAKPYGIPIIVDPKRNNFWHYEGVTAVTPNHKEASAAVREAITDVSDLVAVGEKILNKLSLKALLITRDAKGMSLFQRKADSTVKVAHLAPHSNIVTDVTGAGDTVVAAFTLALAANAEFDSAAMLSNLAGGIAVGKMGCATVTPKELLNAIEKVKLKR</sequence>
<gene>
    <name evidence="5" type="ORF">GBAR_LOCUS12315</name>
</gene>
<keyword evidence="6" id="KW-1185">Reference proteome</keyword>
<dbReference type="InterPro" id="IPR011913">
    <property type="entry name" value="RfaE_dom_I"/>
</dbReference>